<dbReference type="Proteomes" id="UP000552097">
    <property type="component" value="Unassembled WGS sequence"/>
</dbReference>
<proteinExistence type="predicted"/>
<dbReference type="Pfam" id="PF26036">
    <property type="entry name" value="Peptidase_inhib_put"/>
    <property type="match status" value="1"/>
</dbReference>
<dbReference type="AlphaFoldDB" id="A0A7W9M390"/>
<organism evidence="2 3">
    <name type="scientific">Saccharothrix ecbatanensis</name>
    <dbReference type="NCBI Taxonomy" id="1105145"/>
    <lineage>
        <taxon>Bacteria</taxon>
        <taxon>Bacillati</taxon>
        <taxon>Actinomycetota</taxon>
        <taxon>Actinomycetes</taxon>
        <taxon>Pseudonocardiales</taxon>
        <taxon>Pseudonocardiaceae</taxon>
        <taxon>Saccharothrix</taxon>
    </lineage>
</organism>
<dbReference type="EMBL" id="JACHMO010000001">
    <property type="protein sequence ID" value="MBB5805767.1"/>
    <property type="molecule type" value="Genomic_DNA"/>
</dbReference>
<gene>
    <name evidence="2" type="ORF">F4560_005535</name>
</gene>
<accession>A0A7W9M390</accession>
<reference evidence="2 3" key="1">
    <citation type="submission" date="2020-08" db="EMBL/GenBank/DDBJ databases">
        <title>Sequencing the genomes of 1000 actinobacteria strains.</title>
        <authorList>
            <person name="Klenk H.-P."/>
        </authorList>
    </citation>
    <scope>NUCLEOTIDE SEQUENCE [LARGE SCALE GENOMIC DNA]</scope>
    <source>
        <strain evidence="2 3">DSM 45486</strain>
    </source>
</reference>
<dbReference type="InterPro" id="IPR058957">
    <property type="entry name" value="Peptidase_inhib_put_dom"/>
</dbReference>
<name>A0A7W9M390_9PSEU</name>
<evidence type="ECO:0000313" key="3">
    <source>
        <dbReference type="Proteomes" id="UP000552097"/>
    </source>
</evidence>
<protein>
    <submittedName>
        <fullName evidence="2">Outer membrane PBP1 activator LpoA protein</fullName>
    </submittedName>
</protein>
<dbReference type="PROSITE" id="PS51257">
    <property type="entry name" value="PROKAR_LIPOPROTEIN"/>
    <property type="match status" value="1"/>
</dbReference>
<comment type="caution">
    <text evidence="2">The sequence shown here is derived from an EMBL/GenBank/DDBJ whole genome shotgun (WGS) entry which is preliminary data.</text>
</comment>
<feature type="domain" description="Putative peptidase inhibitor" evidence="1">
    <location>
        <begin position="63"/>
        <end position="126"/>
    </location>
</feature>
<keyword evidence="3" id="KW-1185">Reference proteome</keyword>
<evidence type="ECO:0000259" key="1">
    <source>
        <dbReference type="Pfam" id="PF26036"/>
    </source>
</evidence>
<dbReference type="RefSeq" id="WP_184924535.1">
    <property type="nucleotide sequence ID" value="NZ_JACHMO010000001.1"/>
</dbReference>
<evidence type="ECO:0000313" key="2">
    <source>
        <dbReference type="EMBL" id="MBB5805767.1"/>
    </source>
</evidence>
<sequence length="133" mass="13964">MRRLVLPVLAGLALAGCGDRQDTGSHPVLTIPTSAISEVQVVPKLSPQGKDVLEQAKRSGVKTVVLTVATERDKTDQVAAGLRRLGGTVEATDTTIGYVRVSVPVDLAEQVTAIEGISRVDVDEPLSNIDPTP</sequence>